<name>C2MD16_9PORP</name>
<dbReference type="Pfam" id="PF03572">
    <property type="entry name" value="Peptidase_S41"/>
    <property type="match status" value="1"/>
</dbReference>
<organism evidence="2 3">
    <name type="scientific">Porphyromonas uenonis 60-3</name>
    <dbReference type="NCBI Taxonomy" id="596327"/>
    <lineage>
        <taxon>Bacteria</taxon>
        <taxon>Pseudomonadati</taxon>
        <taxon>Bacteroidota</taxon>
        <taxon>Bacteroidia</taxon>
        <taxon>Bacteroidales</taxon>
        <taxon>Porphyromonadaceae</taxon>
        <taxon>Porphyromonas</taxon>
    </lineage>
</organism>
<dbReference type="InterPro" id="IPR029045">
    <property type="entry name" value="ClpP/crotonase-like_dom_sf"/>
</dbReference>
<dbReference type="AlphaFoldDB" id="C2MD16"/>
<dbReference type="PROSITE" id="PS51257">
    <property type="entry name" value="PROKAR_LIPOPROTEIN"/>
    <property type="match status" value="1"/>
</dbReference>
<dbReference type="OrthoDB" id="6397760at2"/>
<dbReference type="Gene3D" id="3.30.750.44">
    <property type="match status" value="1"/>
</dbReference>
<dbReference type="RefSeq" id="WP_007365850.1">
    <property type="nucleotide sequence ID" value="NZ_ACLR01000182.1"/>
</dbReference>
<dbReference type="SUPFAM" id="SSF52096">
    <property type="entry name" value="ClpP/crotonase"/>
    <property type="match status" value="1"/>
</dbReference>
<keyword evidence="3" id="KW-1185">Reference proteome</keyword>
<dbReference type="SMART" id="SM00245">
    <property type="entry name" value="TSPc"/>
    <property type="match status" value="1"/>
</dbReference>
<dbReference type="Proteomes" id="UP000003303">
    <property type="component" value="Unassembled WGS sequence"/>
</dbReference>
<dbReference type="STRING" id="596327.PORUE0001_0337"/>
<comment type="caution">
    <text evidence="2">The sequence shown here is derived from an EMBL/GenBank/DDBJ whole genome shotgun (WGS) entry which is preliminary data.</text>
</comment>
<dbReference type="PANTHER" id="PTHR32060">
    <property type="entry name" value="TAIL-SPECIFIC PROTEASE"/>
    <property type="match status" value="1"/>
</dbReference>
<evidence type="ECO:0000313" key="2">
    <source>
        <dbReference type="EMBL" id="EEK16409.1"/>
    </source>
</evidence>
<accession>C2MD16</accession>
<dbReference type="GO" id="GO:0004175">
    <property type="term" value="F:endopeptidase activity"/>
    <property type="evidence" value="ECO:0007669"/>
    <property type="project" value="TreeGrafter"/>
</dbReference>
<dbReference type="GO" id="GO:0007165">
    <property type="term" value="P:signal transduction"/>
    <property type="evidence" value="ECO:0007669"/>
    <property type="project" value="TreeGrafter"/>
</dbReference>
<dbReference type="Pfam" id="PF14684">
    <property type="entry name" value="Tricorn_C1"/>
    <property type="match status" value="1"/>
</dbReference>
<dbReference type="eggNOG" id="COG0793">
    <property type="taxonomic scope" value="Bacteria"/>
</dbReference>
<dbReference type="PANTHER" id="PTHR32060:SF30">
    <property type="entry name" value="CARBOXY-TERMINAL PROCESSING PROTEASE CTPA"/>
    <property type="match status" value="1"/>
</dbReference>
<sequence length="352" mass="39195">MNLSRLQSGLVGLLLLPLLLIACTQEPKEQRYTKDYQTNFLALWTILDEGYCFFDDKLPSSGDTTWSDLKAIYTPRVAQCQSEDEFFDLMVELMCHLKDGHVNLFAPFDVGGWNIRKGARHCLDSRIRNLYLQPHMRRAGSIYYAPITYNGHASDSIGYMVIPSFSSSISLVHLHAVFTRLAHCRGLIIDMRSNGGGLLSNADRLASVLIPSDTVVGYMSTKTGPGHQDFGPLKEIQLARAPISWQRPTVILVDRGTYSAANSLVAYVKGTTRHVLFMGDRTGGGGGLPRSSELPNGWWLRYSSSRMYDAQRQSIEGGIEPHIIQEQTEEATAKQQDALIERAIALLLKGNK</sequence>
<evidence type="ECO:0000259" key="1">
    <source>
        <dbReference type="SMART" id="SM00245"/>
    </source>
</evidence>
<dbReference type="EMBL" id="ACLR01000182">
    <property type="protein sequence ID" value="EEK16409.1"/>
    <property type="molecule type" value="Genomic_DNA"/>
</dbReference>
<evidence type="ECO:0000313" key="3">
    <source>
        <dbReference type="Proteomes" id="UP000003303"/>
    </source>
</evidence>
<dbReference type="GO" id="GO:0030288">
    <property type="term" value="C:outer membrane-bounded periplasmic space"/>
    <property type="evidence" value="ECO:0007669"/>
    <property type="project" value="TreeGrafter"/>
</dbReference>
<proteinExistence type="predicted"/>
<dbReference type="Gene3D" id="3.90.226.10">
    <property type="entry name" value="2-enoyl-CoA Hydratase, Chain A, domain 1"/>
    <property type="match status" value="1"/>
</dbReference>
<dbReference type="InterPro" id="IPR028204">
    <property type="entry name" value="Tricorn_C1"/>
</dbReference>
<dbReference type="GO" id="GO:0008236">
    <property type="term" value="F:serine-type peptidase activity"/>
    <property type="evidence" value="ECO:0007669"/>
    <property type="project" value="InterPro"/>
</dbReference>
<gene>
    <name evidence="2" type="ORF">PORUE0001_0337</name>
</gene>
<reference evidence="2 3" key="1">
    <citation type="submission" date="2009-04" db="EMBL/GenBank/DDBJ databases">
        <authorList>
            <person name="Sebastian Y."/>
            <person name="Madupu R."/>
            <person name="Durkin A.S."/>
            <person name="Torralba M."/>
            <person name="Methe B."/>
            <person name="Sutton G.G."/>
            <person name="Strausberg R.L."/>
            <person name="Nelson K.E."/>
        </authorList>
    </citation>
    <scope>NUCLEOTIDE SEQUENCE [LARGE SCALE GENOMIC DNA]</scope>
    <source>
        <strain evidence="2 3">60-3</strain>
    </source>
</reference>
<dbReference type="CDD" id="cd07563">
    <property type="entry name" value="Peptidase_S41_IRBP"/>
    <property type="match status" value="1"/>
</dbReference>
<feature type="domain" description="Tail specific protease" evidence="1">
    <location>
        <begin position="125"/>
        <end position="326"/>
    </location>
</feature>
<protein>
    <submittedName>
        <fullName evidence="2">Peptidase, S41 family</fullName>
    </submittedName>
</protein>
<dbReference type="InterPro" id="IPR005151">
    <property type="entry name" value="Tail-specific_protease"/>
</dbReference>
<dbReference type="GO" id="GO:0006508">
    <property type="term" value="P:proteolysis"/>
    <property type="evidence" value="ECO:0007669"/>
    <property type="project" value="InterPro"/>
</dbReference>